<evidence type="ECO:0000313" key="3">
    <source>
        <dbReference type="EMBL" id="MFC4595080.1"/>
    </source>
</evidence>
<comment type="caution">
    <text evidence="3">The sequence shown here is derived from an EMBL/GenBank/DDBJ whole genome shotgun (WGS) entry which is preliminary data.</text>
</comment>
<dbReference type="SUPFAM" id="SSF51735">
    <property type="entry name" value="NAD(P)-binding Rossmann-fold domains"/>
    <property type="match status" value="1"/>
</dbReference>
<reference evidence="4" key="1">
    <citation type="journal article" date="2019" name="Int. J. Syst. Evol. Microbiol.">
        <title>The Global Catalogue of Microorganisms (GCM) 10K type strain sequencing project: providing services to taxonomists for standard genome sequencing and annotation.</title>
        <authorList>
            <consortium name="The Broad Institute Genomics Platform"/>
            <consortium name="The Broad Institute Genome Sequencing Center for Infectious Disease"/>
            <person name="Wu L."/>
            <person name="Ma J."/>
        </authorList>
    </citation>
    <scope>NUCLEOTIDE SEQUENCE [LARGE SCALE GENOMIC DNA]</scope>
    <source>
        <strain evidence="4">NBRC 103632</strain>
    </source>
</reference>
<dbReference type="EMBL" id="JBHSFZ010000027">
    <property type="protein sequence ID" value="MFC4595080.1"/>
    <property type="molecule type" value="Genomic_DNA"/>
</dbReference>
<dbReference type="PANTHER" id="PTHR14239">
    <property type="entry name" value="DUDULIN-RELATED"/>
    <property type="match status" value="1"/>
</dbReference>
<name>A0ABV9EZQ6_9SPHN</name>
<dbReference type="Gene3D" id="3.40.50.720">
    <property type="entry name" value="NAD(P)-binding Rossmann-like Domain"/>
    <property type="match status" value="1"/>
</dbReference>
<gene>
    <name evidence="3" type="ORF">ACFO3E_12880</name>
</gene>
<keyword evidence="4" id="KW-1185">Reference proteome</keyword>
<dbReference type="InterPro" id="IPR028939">
    <property type="entry name" value="P5C_Rdtase_cat_N"/>
</dbReference>
<proteinExistence type="predicted"/>
<evidence type="ECO:0000259" key="2">
    <source>
        <dbReference type="Pfam" id="PF03807"/>
    </source>
</evidence>
<evidence type="ECO:0000313" key="4">
    <source>
        <dbReference type="Proteomes" id="UP001595957"/>
    </source>
</evidence>
<evidence type="ECO:0000256" key="1">
    <source>
        <dbReference type="ARBA" id="ARBA00023002"/>
    </source>
</evidence>
<organism evidence="3 4">
    <name type="scientific">Sphingobium tyrosinilyticum</name>
    <dbReference type="NCBI Taxonomy" id="2715436"/>
    <lineage>
        <taxon>Bacteria</taxon>
        <taxon>Pseudomonadati</taxon>
        <taxon>Pseudomonadota</taxon>
        <taxon>Alphaproteobacteria</taxon>
        <taxon>Sphingomonadales</taxon>
        <taxon>Sphingomonadaceae</taxon>
        <taxon>Sphingobium</taxon>
    </lineage>
</organism>
<protein>
    <submittedName>
        <fullName evidence="3">NADPH-dependent F420 reductase</fullName>
    </submittedName>
</protein>
<sequence length="248" mass="26119">MDIGIIGAGNIGGTIARKLAAAGHKIKLAGADSPEKIRDKAEQIGATAVEAREAVKDVEVIILSIPFAEIPNAASHFDGVPEDVVVIDTGNYYPFRDGNIAEVDNGKPESVWSSEQLGRPVIKAFNAVLAETLANGGSAGHTDGRIAVPVAGDDARAKAIASSLVNETGFDALDAGELAGSWRQQPGTPAYCTELTLPELRDALSAADKARAPIDRDALIKSFMEETFPLTHEQTVARNREVTAPRRA</sequence>
<dbReference type="Pfam" id="PF03807">
    <property type="entry name" value="F420_oxidored"/>
    <property type="match status" value="1"/>
</dbReference>
<accession>A0ABV9EZQ6</accession>
<dbReference type="Proteomes" id="UP001595957">
    <property type="component" value="Unassembled WGS sequence"/>
</dbReference>
<feature type="domain" description="Pyrroline-5-carboxylate reductase catalytic N-terminal" evidence="2">
    <location>
        <begin position="3"/>
        <end position="92"/>
    </location>
</feature>
<dbReference type="InterPro" id="IPR051267">
    <property type="entry name" value="STEAP_metalloreductase"/>
</dbReference>
<dbReference type="InterPro" id="IPR036291">
    <property type="entry name" value="NAD(P)-bd_dom_sf"/>
</dbReference>
<dbReference type="RefSeq" id="WP_380805247.1">
    <property type="nucleotide sequence ID" value="NZ_JBHSFZ010000027.1"/>
</dbReference>
<keyword evidence="1" id="KW-0560">Oxidoreductase</keyword>
<dbReference type="PANTHER" id="PTHR14239:SF10">
    <property type="entry name" value="REDUCTASE"/>
    <property type="match status" value="1"/>
</dbReference>